<feature type="domain" description="DUF6362" evidence="1">
    <location>
        <begin position="21"/>
        <end position="117"/>
    </location>
</feature>
<proteinExistence type="predicted"/>
<keyword evidence="3" id="KW-1185">Reference proteome</keyword>
<sequence>MNEFTPEQIAHRFEECVSTLRKLPGERSLGYVSYWPEIKYDQRELGRQEVQPIRLRPTPDQITRMEETLSWITFVNHGERNLIWSRAYRTPWRVISRETGFPRTSAQRYWQGALIKIAERLAQEQRPAC</sequence>
<protein>
    <recommendedName>
        <fullName evidence="1">DUF6362 domain-containing protein</fullName>
    </recommendedName>
</protein>
<reference evidence="2" key="1">
    <citation type="submission" date="2021-12" db="EMBL/GenBank/DDBJ databases">
        <authorList>
            <person name="Rodrigo-Torres L."/>
            <person name="Arahal R. D."/>
            <person name="Lucena T."/>
        </authorList>
    </citation>
    <scope>NUCLEOTIDE SEQUENCE</scope>
    <source>
        <strain evidence="2">CECT 8267</strain>
    </source>
</reference>
<accession>A0ABM9AG32</accession>
<dbReference type="Proteomes" id="UP000838100">
    <property type="component" value="Unassembled WGS sequence"/>
</dbReference>
<evidence type="ECO:0000313" key="2">
    <source>
        <dbReference type="EMBL" id="CAH0992176.1"/>
    </source>
</evidence>
<evidence type="ECO:0000259" key="1">
    <source>
        <dbReference type="Pfam" id="PF19889"/>
    </source>
</evidence>
<dbReference type="RefSeq" id="WP_237444868.1">
    <property type="nucleotide sequence ID" value="NZ_CAKLPX010000002.1"/>
</dbReference>
<name>A0ABM9AG32_9GAMM</name>
<dbReference type="InterPro" id="IPR045942">
    <property type="entry name" value="DUF6362"/>
</dbReference>
<dbReference type="Pfam" id="PF19889">
    <property type="entry name" value="DUF6362"/>
    <property type="match status" value="1"/>
</dbReference>
<evidence type="ECO:0000313" key="3">
    <source>
        <dbReference type="Proteomes" id="UP000838100"/>
    </source>
</evidence>
<dbReference type="EMBL" id="CAKLPX010000002">
    <property type="protein sequence ID" value="CAH0992176.1"/>
    <property type="molecule type" value="Genomic_DNA"/>
</dbReference>
<gene>
    <name evidence="2" type="ORF">SIN8267_02292</name>
</gene>
<comment type="caution">
    <text evidence="2">The sequence shown here is derived from an EMBL/GenBank/DDBJ whole genome shotgun (WGS) entry which is preliminary data.</text>
</comment>
<organism evidence="2 3">
    <name type="scientific">Sinobacterium norvegicum</name>
    <dbReference type="NCBI Taxonomy" id="1641715"/>
    <lineage>
        <taxon>Bacteria</taxon>
        <taxon>Pseudomonadati</taxon>
        <taxon>Pseudomonadota</taxon>
        <taxon>Gammaproteobacteria</taxon>
        <taxon>Cellvibrionales</taxon>
        <taxon>Spongiibacteraceae</taxon>
        <taxon>Sinobacterium</taxon>
    </lineage>
</organism>